<gene>
    <name evidence="3" type="ORF">ERS007661_02124</name>
    <name evidence="2" type="ORF">ERS027659_00626</name>
</gene>
<protein>
    <submittedName>
        <fullName evidence="2">Uncharacterized protein</fullName>
    </submittedName>
</protein>
<dbReference type="Proteomes" id="UP000039217">
    <property type="component" value="Unassembled WGS sequence"/>
</dbReference>
<feature type="compositionally biased region" description="Basic and acidic residues" evidence="1">
    <location>
        <begin position="50"/>
        <end position="60"/>
    </location>
</feature>
<name>A0A654ZT16_MYCTX</name>
<feature type="region of interest" description="Disordered" evidence="1">
    <location>
        <begin position="118"/>
        <end position="147"/>
    </location>
</feature>
<organism evidence="2 5">
    <name type="scientific">Mycobacterium tuberculosis</name>
    <dbReference type="NCBI Taxonomy" id="1773"/>
    <lineage>
        <taxon>Bacteria</taxon>
        <taxon>Bacillati</taxon>
        <taxon>Actinomycetota</taxon>
        <taxon>Actinomycetes</taxon>
        <taxon>Mycobacteriales</taxon>
        <taxon>Mycobacteriaceae</taxon>
        <taxon>Mycobacterium</taxon>
        <taxon>Mycobacterium tuberculosis complex</taxon>
    </lineage>
</organism>
<reference evidence="4 5" key="1">
    <citation type="submission" date="2015-03" db="EMBL/GenBank/DDBJ databases">
        <authorList>
            <consortium name="Pathogen Informatics"/>
        </authorList>
    </citation>
    <scope>NUCLEOTIDE SEQUENCE [LARGE SCALE GENOMIC DNA]</scope>
    <source>
        <strain evidence="2 5">Bir 185</strain>
        <strain evidence="3 4">D00501624</strain>
    </source>
</reference>
<dbReference type="AlphaFoldDB" id="A0A654ZT16"/>
<feature type="compositionally biased region" description="Basic residues" evidence="1">
    <location>
        <begin position="126"/>
        <end position="142"/>
    </location>
</feature>
<accession>A0A654ZT16</accession>
<evidence type="ECO:0000313" key="4">
    <source>
        <dbReference type="Proteomes" id="UP000039217"/>
    </source>
</evidence>
<proteinExistence type="predicted"/>
<dbReference type="Proteomes" id="UP000050164">
    <property type="component" value="Unassembled WGS sequence"/>
</dbReference>
<evidence type="ECO:0000313" key="3">
    <source>
        <dbReference type="EMBL" id="CNV34588.1"/>
    </source>
</evidence>
<feature type="region of interest" description="Disordered" evidence="1">
    <location>
        <begin position="35"/>
        <end position="63"/>
    </location>
</feature>
<sequence length="261" mass="28205">MPSAHRCGATKGCNAGHFPAFGNILAVCDTHQTSLGHQGKLPVSLGSRGSRLDRRRDRDPVTTGQCVAVDSVDHQGSARIHQRLSVQLPRHQLRVVLRAGIAGRRVNGTQTHCLVGLAGKYGPGRRGQRRRDRSGRQHRRRELRGESRIRRACCGNRRSGAGLSGVLGQGPQGRAVSGGCGVACRRGGRNRGVLGSGRTVSGITSAGRAVGLRGQPGGRIRPRRSRSVHRQTARLPQRDLRVVRRVRVDRGCDRLVPISAR</sequence>
<dbReference type="EMBL" id="CNFT01000088">
    <property type="protein sequence ID" value="CKR05405.1"/>
    <property type="molecule type" value="Genomic_DNA"/>
</dbReference>
<evidence type="ECO:0000313" key="5">
    <source>
        <dbReference type="Proteomes" id="UP000050164"/>
    </source>
</evidence>
<dbReference type="EMBL" id="CQQC01000695">
    <property type="protein sequence ID" value="CNV34588.1"/>
    <property type="molecule type" value="Genomic_DNA"/>
</dbReference>
<evidence type="ECO:0000256" key="1">
    <source>
        <dbReference type="SAM" id="MobiDB-lite"/>
    </source>
</evidence>
<evidence type="ECO:0000313" key="2">
    <source>
        <dbReference type="EMBL" id="CKR05405.1"/>
    </source>
</evidence>